<evidence type="ECO:0000313" key="2">
    <source>
        <dbReference type="EMBL" id="SFE27520.1"/>
    </source>
</evidence>
<protein>
    <submittedName>
        <fullName evidence="2">Prespore-specific regulator</fullName>
    </submittedName>
</protein>
<feature type="compositionally biased region" description="Polar residues" evidence="1">
    <location>
        <begin position="86"/>
        <end position="97"/>
    </location>
</feature>
<dbReference type="AlphaFoldDB" id="A0A1I1ZB06"/>
<keyword evidence="3" id="KW-1185">Reference proteome</keyword>
<gene>
    <name evidence="2" type="ORF">SAMN05192532_10175</name>
</gene>
<dbReference type="PANTHER" id="PTHR41302">
    <property type="entry name" value="PRESPORE-SPECIFIC TRANSCRIPTIONAL REGULATOR RSFA-RELATED"/>
    <property type="match status" value="1"/>
</dbReference>
<dbReference type="InterPro" id="IPR014243">
    <property type="entry name" value="RsfA-like"/>
</dbReference>
<name>A0A1I1ZB06_9BACI</name>
<sequence>MTLRQDAWSDQDDRLLATTVLKHIKEGSTQLKAFDETGDLLDRTSAACGFRWNAIVRQDYEQDVKEAKRERKRKMRLSAKRAADQINPTPVVSSPSSLEGVITQLEQLTSQLDQEENLEDTEKTIQELQKENMILHQEINRVKQEYETMRHDYDTIVTMMNRARELAVTEETALSPYAFKMEQNGNLEKIN</sequence>
<dbReference type="NCBIfam" id="TIGR02894">
    <property type="entry name" value="DNA_bind_RsfA"/>
    <property type="match status" value="1"/>
</dbReference>
<proteinExistence type="predicted"/>
<evidence type="ECO:0000256" key="1">
    <source>
        <dbReference type="SAM" id="MobiDB-lite"/>
    </source>
</evidence>
<evidence type="ECO:0000313" key="3">
    <source>
        <dbReference type="Proteomes" id="UP000199516"/>
    </source>
</evidence>
<reference evidence="2 3" key="1">
    <citation type="submission" date="2016-10" db="EMBL/GenBank/DDBJ databases">
        <authorList>
            <person name="de Groot N.N."/>
        </authorList>
    </citation>
    <scope>NUCLEOTIDE SEQUENCE [LARGE SCALE GENOMIC DNA]</scope>
    <source>
        <strain evidence="2 3">DSM 23995</strain>
    </source>
</reference>
<dbReference type="PANTHER" id="PTHR41302:SF2">
    <property type="entry name" value="PRESPORE SPECIFIC TRANSCRIPTIONAL ACTIVATOR RSFA"/>
    <property type="match status" value="1"/>
</dbReference>
<dbReference type="RefSeq" id="WP_091656022.1">
    <property type="nucleotide sequence ID" value="NZ_FONT01000001.1"/>
</dbReference>
<organism evidence="2 3">
    <name type="scientific">Alteribacillus iranensis</name>
    <dbReference type="NCBI Taxonomy" id="930128"/>
    <lineage>
        <taxon>Bacteria</taxon>
        <taxon>Bacillati</taxon>
        <taxon>Bacillota</taxon>
        <taxon>Bacilli</taxon>
        <taxon>Bacillales</taxon>
        <taxon>Bacillaceae</taxon>
        <taxon>Alteribacillus</taxon>
    </lineage>
</organism>
<dbReference type="OrthoDB" id="2845592at2"/>
<dbReference type="Proteomes" id="UP000199516">
    <property type="component" value="Unassembled WGS sequence"/>
</dbReference>
<dbReference type="EMBL" id="FONT01000001">
    <property type="protein sequence ID" value="SFE27520.1"/>
    <property type="molecule type" value="Genomic_DNA"/>
</dbReference>
<feature type="region of interest" description="Disordered" evidence="1">
    <location>
        <begin position="76"/>
        <end position="98"/>
    </location>
</feature>
<dbReference type="STRING" id="930128.SAMN05192532_10175"/>
<accession>A0A1I1ZB06</accession>